<name>A0A5R9F389_9BACL</name>
<protein>
    <submittedName>
        <fullName evidence="7">Sigma-70 family RNA polymerase sigma factor</fullName>
    </submittedName>
</protein>
<dbReference type="InterPro" id="IPR013249">
    <property type="entry name" value="RNA_pol_sigma70_r4_t2"/>
</dbReference>
<dbReference type="Gene3D" id="1.10.1740.10">
    <property type="match status" value="1"/>
</dbReference>
<keyword evidence="2" id="KW-0805">Transcription regulation</keyword>
<dbReference type="AlphaFoldDB" id="A0A5R9F389"/>
<dbReference type="Pfam" id="PF08281">
    <property type="entry name" value="Sigma70_r4_2"/>
    <property type="match status" value="1"/>
</dbReference>
<dbReference type="NCBIfam" id="TIGR02937">
    <property type="entry name" value="sigma70-ECF"/>
    <property type="match status" value="1"/>
</dbReference>
<reference evidence="7 8" key="1">
    <citation type="submission" date="2019-04" db="EMBL/GenBank/DDBJ databases">
        <title>Bacillus caeni sp. nov., a bacterium isolated from mangrove sediment.</title>
        <authorList>
            <person name="Huang H."/>
            <person name="Mo K."/>
            <person name="Hu Y."/>
        </authorList>
    </citation>
    <scope>NUCLEOTIDE SEQUENCE [LARGE SCALE GENOMIC DNA]</scope>
    <source>
        <strain evidence="7 8">HB172195</strain>
    </source>
</reference>
<dbReference type="OrthoDB" id="9794508at2"/>
<dbReference type="Pfam" id="PF04542">
    <property type="entry name" value="Sigma70_r2"/>
    <property type="match status" value="1"/>
</dbReference>
<dbReference type="PANTHER" id="PTHR43133:SF60">
    <property type="entry name" value="RNA POLYMERASE SIGMA FACTOR SIGV"/>
    <property type="match status" value="1"/>
</dbReference>
<dbReference type="Gene3D" id="1.10.10.10">
    <property type="entry name" value="Winged helix-like DNA-binding domain superfamily/Winged helix DNA-binding domain"/>
    <property type="match status" value="1"/>
</dbReference>
<dbReference type="PANTHER" id="PTHR43133">
    <property type="entry name" value="RNA POLYMERASE ECF-TYPE SIGMA FACTO"/>
    <property type="match status" value="1"/>
</dbReference>
<dbReference type="SUPFAM" id="SSF88659">
    <property type="entry name" value="Sigma3 and sigma4 domains of RNA polymerase sigma factors"/>
    <property type="match status" value="1"/>
</dbReference>
<dbReference type="InterPro" id="IPR013324">
    <property type="entry name" value="RNA_pol_sigma_r3/r4-like"/>
</dbReference>
<dbReference type="InterPro" id="IPR039425">
    <property type="entry name" value="RNA_pol_sigma-70-like"/>
</dbReference>
<evidence type="ECO:0000259" key="5">
    <source>
        <dbReference type="Pfam" id="PF04542"/>
    </source>
</evidence>
<dbReference type="EMBL" id="SWLG01000023">
    <property type="protein sequence ID" value="TLS35373.1"/>
    <property type="molecule type" value="Genomic_DNA"/>
</dbReference>
<evidence type="ECO:0000313" key="8">
    <source>
        <dbReference type="Proteomes" id="UP000308230"/>
    </source>
</evidence>
<dbReference type="InterPro" id="IPR014284">
    <property type="entry name" value="RNA_pol_sigma-70_dom"/>
</dbReference>
<evidence type="ECO:0000256" key="1">
    <source>
        <dbReference type="ARBA" id="ARBA00010641"/>
    </source>
</evidence>
<dbReference type="CDD" id="cd06171">
    <property type="entry name" value="Sigma70_r4"/>
    <property type="match status" value="1"/>
</dbReference>
<evidence type="ECO:0000256" key="3">
    <source>
        <dbReference type="ARBA" id="ARBA00023082"/>
    </source>
</evidence>
<feature type="domain" description="RNA polymerase sigma-70 region 2" evidence="5">
    <location>
        <begin position="3"/>
        <end position="64"/>
    </location>
</feature>
<accession>A0A5R9F389</accession>
<keyword evidence="4" id="KW-0804">Transcription</keyword>
<evidence type="ECO:0000256" key="2">
    <source>
        <dbReference type="ARBA" id="ARBA00023015"/>
    </source>
</evidence>
<dbReference type="InterPro" id="IPR007627">
    <property type="entry name" value="RNA_pol_sigma70_r2"/>
</dbReference>
<gene>
    <name evidence="7" type="ORF">FCL54_20970</name>
</gene>
<feature type="domain" description="RNA polymerase sigma factor 70 region 4 type 2" evidence="6">
    <location>
        <begin position="100"/>
        <end position="151"/>
    </location>
</feature>
<comment type="similarity">
    <text evidence="1">Belongs to the sigma-70 factor family. ECF subfamily.</text>
</comment>
<comment type="caution">
    <text evidence="7">The sequence shown here is derived from an EMBL/GenBank/DDBJ whole genome shotgun (WGS) entry which is preliminary data.</text>
</comment>
<proteinExistence type="inferred from homology"/>
<dbReference type="SUPFAM" id="SSF88946">
    <property type="entry name" value="Sigma2 domain of RNA polymerase sigma factors"/>
    <property type="match status" value="1"/>
</dbReference>
<dbReference type="GO" id="GO:0006352">
    <property type="term" value="P:DNA-templated transcription initiation"/>
    <property type="evidence" value="ECO:0007669"/>
    <property type="project" value="InterPro"/>
</dbReference>
<sequence length="166" mass="19741">MDEYGEEIKRLVYTYVKNWAQTDDITQDVFVTLYLKIENFRGESALRSWIYSIAINKCKDYLRSWHYRKIKLTDEIIKVTRSSNQSTPETELELQDKKSELSQLVLSLPLKYREVIILFYYKDLSIKEICSVLNEKESTIKTRLRRARESLKKLFPAKEGSEQLGR</sequence>
<dbReference type="Proteomes" id="UP000308230">
    <property type="component" value="Unassembled WGS sequence"/>
</dbReference>
<evidence type="ECO:0000313" key="7">
    <source>
        <dbReference type="EMBL" id="TLS35373.1"/>
    </source>
</evidence>
<dbReference type="GO" id="GO:0016987">
    <property type="term" value="F:sigma factor activity"/>
    <property type="evidence" value="ECO:0007669"/>
    <property type="project" value="UniProtKB-KW"/>
</dbReference>
<evidence type="ECO:0000259" key="6">
    <source>
        <dbReference type="Pfam" id="PF08281"/>
    </source>
</evidence>
<organism evidence="7 8">
    <name type="scientific">Exobacillus caeni</name>
    <dbReference type="NCBI Taxonomy" id="2574798"/>
    <lineage>
        <taxon>Bacteria</taxon>
        <taxon>Bacillati</taxon>
        <taxon>Bacillota</taxon>
        <taxon>Bacilli</taxon>
        <taxon>Bacillales</taxon>
        <taxon>Guptibacillaceae</taxon>
        <taxon>Exobacillus</taxon>
    </lineage>
</organism>
<dbReference type="InterPro" id="IPR036388">
    <property type="entry name" value="WH-like_DNA-bd_sf"/>
</dbReference>
<evidence type="ECO:0000256" key="4">
    <source>
        <dbReference type="ARBA" id="ARBA00023163"/>
    </source>
</evidence>
<dbReference type="GO" id="GO:0003677">
    <property type="term" value="F:DNA binding"/>
    <property type="evidence" value="ECO:0007669"/>
    <property type="project" value="InterPro"/>
</dbReference>
<keyword evidence="8" id="KW-1185">Reference proteome</keyword>
<dbReference type="InterPro" id="IPR013325">
    <property type="entry name" value="RNA_pol_sigma_r2"/>
</dbReference>
<keyword evidence="3" id="KW-0731">Sigma factor</keyword>